<organism evidence="9 10">
    <name type="scientific">Streptomyces varsoviensis</name>
    <dbReference type="NCBI Taxonomy" id="67373"/>
    <lineage>
        <taxon>Bacteria</taxon>
        <taxon>Bacillati</taxon>
        <taxon>Actinomycetota</taxon>
        <taxon>Actinomycetes</taxon>
        <taxon>Kitasatosporales</taxon>
        <taxon>Streptomycetaceae</taxon>
        <taxon>Streptomyces</taxon>
    </lineage>
</organism>
<evidence type="ECO:0000256" key="6">
    <source>
        <dbReference type="SAM" id="MobiDB-lite"/>
    </source>
</evidence>
<dbReference type="PROSITE" id="PS51935">
    <property type="entry name" value="NLPC_P60"/>
    <property type="match status" value="1"/>
</dbReference>
<dbReference type="RefSeq" id="WP_030883724.1">
    <property type="nucleotide sequence ID" value="NZ_JBIRHZ010000001.1"/>
</dbReference>
<comment type="similarity">
    <text evidence="1">Belongs to the peptidase C40 family.</text>
</comment>
<evidence type="ECO:0000256" key="2">
    <source>
        <dbReference type="ARBA" id="ARBA00022670"/>
    </source>
</evidence>
<feature type="compositionally biased region" description="Basic and acidic residues" evidence="6">
    <location>
        <begin position="63"/>
        <end position="74"/>
    </location>
</feature>
<feature type="chain" id="PRO_5046974504" description="NlpC/P60 domain-containing protein" evidence="7">
    <location>
        <begin position="36"/>
        <end position="350"/>
    </location>
</feature>
<feature type="signal peptide" evidence="7">
    <location>
        <begin position="1"/>
        <end position="35"/>
    </location>
</feature>
<dbReference type="Pfam" id="PF00877">
    <property type="entry name" value="NLPC_P60"/>
    <property type="match status" value="1"/>
</dbReference>
<sequence length="350" mass="37929">MASHRRPKQASRTRVTVLTATAAAAVALTSQAAHADPKPDKKEVKAKVDALYEQAEQATEKFNGAKEKQDKLEKQVSAQQDKVARGQEELNKLRDSLGSMATAQYRSGGIDPSVQLLLSSDPDTYLDKASTLDQLSTKQADALKQIREKQRTLKQERQEATDKLADLANTRKTLEEKKKEVQGKLADAQHLLNTLTAKEKEELQKQENAGSSSDSRADRSGSGSHADLGHDVPDSQRAAAALAAAKTKLGSPYVWGATGPNSFDCSGLTSWAYAQANIHLDRTSQDQANNGTRLTRSQLKPGDLVLFNSGLTHIGLYAGNGQVLHAPHTGAVVRYESMDNMPFQFGVRVA</sequence>
<evidence type="ECO:0000256" key="5">
    <source>
        <dbReference type="SAM" id="Coils"/>
    </source>
</evidence>
<dbReference type="InterPro" id="IPR051794">
    <property type="entry name" value="PG_Endopeptidase_C40"/>
</dbReference>
<feature type="coiled-coil region" evidence="5">
    <location>
        <begin position="132"/>
        <end position="198"/>
    </location>
</feature>
<feature type="domain" description="NlpC/P60" evidence="8">
    <location>
        <begin position="235"/>
        <end position="350"/>
    </location>
</feature>
<protein>
    <recommendedName>
        <fullName evidence="8">NlpC/P60 domain-containing protein</fullName>
    </recommendedName>
</protein>
<dbReference type="Proteomes" id="UP000037020">
    <property type="component" value="Unassembled WGS sequence"/>
</dbReference>
<keyword evidence="2" id="KW-0645">Protease</keyword>
<feature type="region of interest" description="Disordered" evidence="6">
    <location>
        <begin position="201"/>
        <end position="232"/>
    </location>
</feature>
<dbReference type="SUPFAM" id="SSF54001">
    <property type="entry name" value="Cysteine proteinases"/>
    <property type="match status" value="1"/>
</dbReference>
<accession>A0ABR5J8Z8</accession>
<evidence type="ECO:0000256" key="3">
    <source>
        <dbReference type="ARBA" id="ARBA00022801"/>
    </source>
</evidence>
<evidence type="ECO:0000256" key="4">
    <source>
        <dbReference type="ARBA" id="ARBA00022807"/>
    </source>
</evidence>
<feature type="compositionally biased region" description="Low complexity" evidence="6">
    <location>
        <begin position="209"/>
        <end position="224"/>
    </location>
</feature>
<keyword evidence="4" id="KW-0788">Thiol protease</keyword>
<keyword evidence="10" id="KW-1185">Reference proteome</keyword>
<dbReference type="PANTHER" id="PTHR47359:SF3">
    <property type="entry name" value="NLP_P60 DOMAIN-CONTAINING PROTEIN-RELATED"/>
    <property type="match status" value="1"/>
</dbReference>
<comment type="caution">
    <text evidence="9">The sequence shown here is derived from an EMBL/GenBank/DDBJ whole genome shotgun (WGS) entry which is preliminary data.</text>
</comment>
<evidence type="ECO:0000256" key="1">
    <source>
        <dbReference type="ARBA" id="ARBA00007074"/>
    </source>
</evidence>
<feature type="region of interest" description="Disordered" evidence="6">
    <location>
        <begin position="60"/>
        <end position="87"/>
    </location>
</feature>
<dbReference type="EMBL" id="LGUT01000960">
    <property type="protein sequence ID" value="KOG89926.1"/>
    <property type="molecule type" value="Genomic_DNA"/>
</dbReference>
<dbReference type="InterPro" id="IPR038765">
    <property type="entry name" value="Papain-like_cys_pep_sf"/>
</dbReference>
<evidence type="ECO:0000313" key="10">
    <source>
        <dbReference type="Proteomes" id="UP000037020"/>
    </source>
</evidence>
<dbReference type="InterPro" id="IPR000064">
    <property type="entry name" value="NLP_P60_dom"/>
</dbReference>
<keyword evidence="5" id="KW-0175">Coiled coil</keyword>
<dbReference type="Gene3D" id="3.90.1720.10">
    <property type="entry name" value="endopeptidase domain like (from Nostoc punctiforme)"/>
    <property type="match status" value="1"/>
</dbReference>
<evidence type="ECO:0000313" key="9">
    <source>
        <dbReference type="EMBL" id="KOG89926.1"/>
    </source>
</evidence>
<keyword evidence="7" id="KW-0732">Signal</keyword>
<name>A0ABR5J8Z8_9ACTN</name>
<evidence type="ECO:0000259" key="8">
    <source>
        <dbReference type="PROSITE" id="PS51935"/>
    </source>
</evidence>
<evidence type="ECO:0000256" key="7">
    <source>
        <dbReference type="SAM" id="SignalP"/>
    </source>
</evidence>
<gene>
    <name evidence="9" type="ORF">ADK38_11550</name>
</gene>
<proteinExistence type="inferred from homology"/>
<keyword evidence="3" id="KW-0378">Hydrolase</keyword>
<reference evidence="9 10" key="1">
    <citation type="submission" date="2015-07" db="EMBL/GenBank/DDBJ databases">
        <authorList>
            <person name="Ju K.-S."/>
            <person name="Doroghazi J.R."/>
            <person name="Metcalf W.W."/>
        </authorList>
    </citation>
    <scope>NUCLEOTIDE SEQUENCE [LARGE SCALE GENOMIC DNA]</scope>
    <source>
        <strain evidence="9 10">NRRL B-3589</strain>
    </source>
</reference>
<dbReference type="PANTHER" id="PTHR47359">
    <property type="entry name" value="PEPTIDOGLYCAN DL-ENDOPEPTIDASE CWLO"/>
    <property type="match status" value="1"/>
</dbReference>